<dbReference type="GO" id="GO:0006109">
    <property type="term" value="P:regulation of carbohydrate metabolic process"/>
    <property type="evidence" value="ECO:0007669"/>
    <property type="project" value="InterPro"/>
</dbReference>
<dbReference type="InterPro" id="IPR027417">
    <property type="entry name" value="P-loop_NTPase"/>
</dbReference>
<proteinExistence type="predicted"/>
<evidence type="ECO:0000313" key="2">
    <source>
        <dbReference type="EMBL" id="MBB3977179.1"/>
    </source>
</evidence>
<keyword evidence="2" id="KW-0418">Kinase</keyword>
<reference evidence="2 3" key="1">
    <citation type="submission" date="2020-08" db="EMBL/GenBank/DDBJ databases">
        <title>Genomic Encyclopedia of Type Strains, Phase IV (KMG-IV): sequencing the most valuable type-strain genomes for metagenomic binning, comparative biology and taxonomic classification.</title>
        <authorList>
            <person name="Goeker M."/>
        </authorList>
    </citation>
    <scope>NUCLEOTIDE SEQUENCE [LARGE SCALE GENOMIC DNA]</scope>
    <source>
        <strain evidence="2 3">DSM 100211</strain>
    </source>
</reference>
<feature type="domain" description="HPr kinase/phosphorylase C-terminal" evidence="1">
    <location>
        <begin position="2"/>
        <end position="89"/>
    </location>
</feature>
<keyword evidence="3" id="KW-1185">Reference proteome</keyword>
<name>A0A7W6GKR8_9HYPH</name>
<dbReference type="EMBL" id="JACIEE010000004">
    <property type="protein sequence ID" value="MBB3977179.1"/>
    <property type="molecule type" value="Genomic_DNA"/>
</dbReference>
<protein>
    <submittedName>
        <fullName evidence="2">Serine kinase of HPr protein (Carbohydrate metabolism regulator)</fullName>
    </submittedName>
</protein>
<sequence>MSRGTNVHGTAIVVATTGLLFIGPSGSGKSAAALHCIGRARQRGLFSALVSDDQVLLDVAGGRIVARAPAAIAGLAEIRGSGIVTVETIDCAILGQIIQPIRMPSDERIAPEGEEHEVLPGHRLPLTRLPVADGFDCFERLVQLLPFLVRNRDASAVKCPLSGIFNLHSAFSSTR</sequence>
<comment type="caution">
    <text evidence="2">The sequence shown here is derived from an EMBL/GenBank/DDBJ whole genome shotgun (WGS) entry which is preliminary data.</text>
</comment>
<dbReference type="GO" id="GO:0000155">
    <property type="term" value="F:phosphorelay sensor kinase activity"/>
    <property type="evidence" value="ECO:0007669"/>
    <property type="project" value="InterPro"/>
</dbReference>
<keyword evidence="2" id="KW-0808">Transferase</keyword>
<accession>A0A7W6GKR8</accession>
<dbReference type="GO" id="GO:0005524">
    <property type="term" value="F:ATP binding"/>
    <property type="evidence" value="ECO:0007669"/>
    <property type="project" value="InterPro"/>
</dbReference>
<dbReference type="AlphaFoldDB" id="A0A7W6GKR8"/>
<organism evidence="2 3">
    <name type="scientific">Mycoplana azooxidifex</name>
    <dbReference type="NCBI Taxonomy" id="1636188"/>
    <lineage>
        <taxon>Bacteria</taxon>
        <taxon>Pseudomonadati</taxon>
        <taxon>Pseudomonadota</taxon>
        <taxon>Alphaproteobacteria</taxon>
        <taxon>Hyphomicrobiales</taxon>
        <taxon>Rhizobiaceae</taxon>
        <taxon>Mycoplana</taxon>
    </lineage>
</organism>
<dbReference type="Gene3D" id="3.40.50.300">
    <property type="entry name" value="P-loop containing nucleotide triphosphate hydrolases"/>
    <property type="match status" value="1"/>
</dbReference>
<dbReference type="Proteomes" id="UP000574761">
    <property type="component" value="Unassembled WGS sequence"/>
</dbReference>
<dbReference type="RefSeq" id="WP_183804107.1">
    <property type="nucleotide sequence ID" value="NZ_JACIEE010000004.1"/>
</dbReference>
<evidence type="ECO:0000259" key="1">
    <source>
        <dbReference type="Pfam" id="PF07475"/>
    </source>
</evidence>
<dbReference type="InterPro" id="IPR011104">
    <property type="entry name" value="Hpr_kin/Pase_C"/>
</dbReference>
<evidence type="ECO:0000313" key="3">
    <source>
        <dbReference type="Proteomes" id="UP000574761"/>
    </source>
</evidence>
<gene>
    <name evidence="2" type="ORF">GGQ64_002379</name>
</gene>
<dbReference type="CDD" id="cd01918">
    <property type="entry name" value="HprK_C"/>
    <property type="match status" value="1"/>
</dbReference>
<dbReference type="SUPFAM" id="SSF53795">
    <property type="entry name" value="PEP carboxykinase-like"/>
    <property type="match status" value="1"/>
</dbReference>
<dbReference type="Pfam" id="PF07475">
    <property type="entry name" value="Hpr_kinase_C"/>
    <property type="match status" value="1"/>
</dbReference>